<dbReference type="AlphaFoldDB" id="A0A6H0S285"/>
<proteinExistence type="predicted"/>
<dbReference type="RefSeq" id="WP_168142287.1">
    <property type="nucleotide sequence ID" value="NZ_CP038799.1"/>
</dbReference>
<evidence type="ECO:0000313" key="7">
    <source>
        <dbReference type="Proteomes" id="UP000501849"/>
    </source>
</evidence>
<dbReference type="GO" id="GO:0012505">
    <property type="term" value="C:endomembrane system"/>
    <property type="evidence" value="ECO:0007669"/>
    <property type="project" value="UniProtKB-SubCell"/>
</dbReference>
<dbReference type="PANTHER" id="PTHR12714:SF9">
    <property type="entry name" value="PROTEIN-S-ISOPRENYLCYSTEINE O-METHYLTRANSFERASE"/>
    <property type="match status" value="1"/>
</dbReference>
<dbReference type="Proteomes" id="UP000501849">
    <property type="component" value="Chromosome"/>
</dbReference>
<name>A0A6H0S285_9MYCO</name>
<sequence>MATAALALYGIFIVSGFGWRSYRQWRLTGSTGMRGFHGRPGSLEWLAGAGFVVAILLGALAPLLQWLGVLSPVAWLDHWAVHTLGAFAAILGIAGTLLAQESMGESWRIGVDASETTRLIDNGVFKLVRNPIFTAMLIFGAGVALLAPNGLALLAFATLATSIELQVRIVEEPYLRRTHGLHYAEYTSRVGRFIPGLGRSSTTV</sequence>
<dbReference type="GO" id="GO:0008168">
    <property type="term" value="F:methyltransferase activity"/>
    <property type="evidence" value="ECO:0007669"/>
    <property type="project" value="UniProtKB-KW"/>
</dbReference>
<comment type="subcellular location">
    <subcellularLocation>
        <location evidence="1">Endomembrane system</location>
        <topology evidence="1">Multi-pass membrane protein</topology>
    </subcellularLocation>
</comment>
<evidence type="ECO:0000256" key="1">
    <source>
        <dbReference type="ARBA" id="ARBA00004127"/>
    </source>
</evidence>
<dbReference type="GO" id="GO:0032259">
    <property type="term" value="P:methylation"/>
    <property type="evidence" value="ECO:0007669"/>
    <property type="project" value="UniProtKB-KW"/>
</dbReference>
<keyword evidence="6" id="KW-0808">Transferase</keyword>
<dbReference type="InterPro" id="IPR007318">
    <property type="entry name" value="Phopholipid_MeTrfase"/>
</dbReference>
<dbReference type="Pfam" id="PF04191">
    <property type="entry name" value="PEMT"/>
    <property type="match status" value="1"/>
</dbReference>
<feature type="transmembrane region" description="Helical" evidence="5">
    <location>
        <begin position="132"/>
        <end position="159"/>
    </location>
</feature>
<keyword evidence="3 5" id="KW-1133">Transmembrane helix</keyword>
<dbReference type="Gene3D" id="1.20.120.1630">
    <property type="match status" value="1"/>
</dbReference>
<feature type="transmembrane region" description="Helical" evidence="5">
    <location>
        <begin position="6"/>
        <end position="22"/>
    </location>
</feature>
<gene>
    <name evidence="6" type="ORF">EXE63_12880</name>
</gene>
<dbReference type="KEGG" id="mfre:EXE63_12880"/>
<protein>
    <submittedName>
        <fullName evidence="6">Isoprenylcysteine carboxylmethyltransferase family protein</fullName>
    </submittedName>
</protein>
<evidence type="ECO:0000256" key="2">
    <source>
        <dbReference type="ARBA" id="ARBA00022692"/>
    </source>
</evidence>
<reference evidence="6 7" key="1">
    <citation type="submission" date="2019-04" db="EMBL/GenBank/DDBJ databases">
        <title>Draft, Whole-Genome Sequence of the Anthracene-degrading Mycobacterium frederiksbergense LB501T, Isolated from a Polycyclic Aromatic Hydrocarbon (PAH)-Contaminated Soil.</title>
        <authorList>
            <person name="Augelletti F."/>
        </authorList>
    </citation>
    <scope>NUCLEOTIDE SEQUENCE [LARGE SCALE GENOMIC DNA]</scope>
    <source>
        <strain evidence="6 7">LB 501T</strain>
    </source>
</reference>
<feature type="transmembrane region" description="Helical" evidence="5">
    <location>
        <begin position="43"/>
        <end position="67"/>
    </location>
</feature>
<evidence type="ECO:0000256" key="3">
    <source>
        <dbReference type="ARBA" id="ARBA00022989"/>
    </source>
</evidence>
<organism evidence="6 7">
    <name type="scientific">Mycolicibacterium frederiksbergense</name>
    <dbReference type="NCBI Taxonomy" id="117567"/>
    <lineage>
        <taxon>Bacteria</taxon>
        <taxon>Bacillati</taxon>
        <taxon>Actinomycetota</taxon>
        <taxon>Actinomycetes</taxon>
        <taxon>Mycobacteriales</taxon>
        <taxon>Mycobacteriaceae</taxon>
        <taxon>Mycolicibacterium</taxon>
    </lineage>
</organism>
<dbReference type="PANTHER" id="PTHR12714">
    <property type="entry name" value="PROTEIN-S ISOPRENYLCYSTEINE O-METHYLTRANSFERASE"/>
    <property type="match status" value="1"/>
</dbReference>
<accession>A0A6H0S285</accession>
<evidence type="ECO:0000256" key="4">
    <source>
        <dbReference type="ARBA" id="ARBA00023136"/>
    </source>
</evidence>
<evidence type="ECO:0000256" key="5">
    <source>
        <dbReference type="SAM" id="Phobius"/>
    </source>
</evidence>
<evidence type="ECO:0000313" key="6">
    <source>
        <dbReference type="EMBL" id="QIV81692.1"/>
    </source>
</evidence>
<keyword evidence="2 5" id="KW-0812">Transmembrane</keyword>
<dbReference type="EMBL" id="CP038799">
    <property type="protein sequence ID" value="QIV81692.1"/>
    <property type="molecule type" value="Genomic_DNA"/>
</dbReference>
<feature type="transmembrane region" description="Helical" evidence="5">
    <location>
        <begin position="79"/>
        <end position="99"/>
    </location>
</feature>
<keyword evidence="7" id="KW-1185">Reference proteome</keyword>
<keyword evidence="6" id="KW-0489">Methyltransferase</keyword>
<keyword evidence="4 5" id="KW-0472">Membrane</keyword>